<dbReference type="OrthoDB" id="9788924at2"/>
<evidence type="ECO:0000313" key="2">
    <source>
        <dbReference type="EMBL" id="PTE14446.1"/>
    </source>
</evidence>
<proteinExistence type="predicted"/>
<keyword evidence="3" id="KW-1185">Reference proteome</keyword>
<feature type="domain" description="N-acetyltransferase" evidence="1">
    <location>
        <begin position="6"/>
        <end position="144"/>
    </location>
</feature>
<dbReference type="Gene3D" id="3.40.630.30">
    <property type="match status" value="1"/>
</dbReference>
<dbReference type="GO" id="GO:0016747">
    <property type="term" value="F:acyltransferase activity, transferring groups other than amino-acyl groups"/>
    <property type="evidence" value="ECO:0007669"/>
    <property type="project" value="InterPro"/>
</dbReference>
<gene>
    <name evidence="2" type="ORF">C5F46_14810</name>
</gene>
<dbReference type="SUPFAM" id="SSF55729">
    <property type="entry name" value="Acyl-CoA N-acyltransferases (Nat)"/>
    <property type="match status" value="1"/>
</dbReference>
<protein>
    <recommendedName>
        <fullName evidence="1">N-acetyltransferase domain-containing protein</fullName>
    </recommendedName>
</protein>
<accession>A0A2T4J955</accession>
<evidence type="ECO:0000259" key="1">
    <source>
        <dbReference type="Pfam" id="PF13302"/>
    </source>
</evidence>
<reference evidence="2 3" key="1">
    <citation type="submission" date="2018-03" db="EMBL/GenBank/DDBJ databases">
        <title>Rhodobacter veldkampii.</title>
        <authorList>
            <person name="Meyer T.E."/>
            <person name="Miller S."/>
            <person name="Lodha T."/>
            <person name="Gandham S."/>
            <person name="Chintalapati S."/>
            <person name="Chintalapati V.R."/>
        </authorList>
    </citation>
    <scope>NUCLEOTIDE SEQUENCE [LARGE SCALE GENOMIC DNA]</scope>
    <source>
        <strain evidence="2 3">DSM 11550</strain>
    </source>
</reference>
<dbReference type="InterPro" id="IPR016181">
    <property type="entry name" value="Acyl_CoA_acyltransferase"/>
</dbReference>
<sequence length="162" mass="18755">MIVNDLKLRRADKLDSKDIFLWRNDAETRKMSRNQSVVLREQHDAWFAATLLNEERILYIAETDIEGVAEKVAMVRFDLDKTNASAEISINFNPVFRGFRLSGDVINIGIKAILTVWVDINDVVAEIKIENKPSIKTFLNCGFEEKEEHTDRDLKVFRKRVS</sequence>
<organism evidence="2 3">
    <name type="scientific">Phaeovulum veldkampii DSM 11550</name>
    <dbReference type="NCBI Taxonomy" id="1185920"/>
    <lineage>
        <taxon>Bacteria</taxon>
        <taxon>Pseudomonadati</taxon>
        <taxon>Pseudomonadota</taxon>
        <taxon>Alphaproteobacteria</taxon>
        <taxon>Rhodobacterales</taxon>
        <taxon>Paracoccaceae</taxon>
        <taxon>Phaeovulum</taxon>
    </lineage>
</organism>
<dbReference type="AlphaFoldDB" id="A0A2T4J955"/>
<dbReference type="Proteomes" id="UP000241899">
    <property type="component" value="Unassembled WGS sequence"/>
</dbReference>
<dbReference type="EMBL" id="PZKF01000057">
    <property type="protein sequence ID" value="PTE14446.1"/>
    <property type="molecule type" value="Genomic_DNA"/>
</dbReference>
<dbReference type="RefSeq" id="WP_107326106.1">
    <property type="nucleotide sequence ID" value="NZ_PZKF01000057.1"/>
</dbReference>
<comment type="caution">
    <text evidence="2">The sequence shown here is derived from an EMBL/GenBank/DDBJ whole genome shotgun (WGS) entry which is preliminary data.</text>
</comment>
<dbReference type="Pfam" id="PF13302">
    <property type="entry name" value="Acetyltransf_3"/>
    <property type="match status" value="1"/>
</dbReference>
<evidence type="ECO:0000313" key="3">
    <source>
        <dbReference type="Proteomes" id="UP000241899"/>
    </source>
</evidence>
<dbReference type="InterPro" id="IPR000182">
    <property type="entry name" value="GNAT_dom"/>
</dbReference>
<name>A0A2T4J955_9RHOB</name>